<dbReference type="Pfam" id="PF00501">
    <property type="entry name" value="AMP-binding"/>
    <property type="match status" value="1"/>
</dbReference>
<evidence type="ECO:0000259" key="4">
    <source>
        <dbReference type="Pfam" id="PF13193"/>
    </source>
</evidence>
<dbReference type="PANTHER" id="PTHR43767">
    <property type="entry name" value="LONG-CHAIN-FATTY-ACID--COA LIGASE"/>
    <property type="match status" value="1"/>
</dbReference>
<dbReference type="InterPro" id="IPR025110">
    <property type="entry name" value="AMP-bd_C"/>
</dbReference>
<dbReference type="InterPro" id="IPR042099">
    <property type="entry name" value="ANL_N_sf"/>
</dbReference>
<dbReference type="SUPFAM" id="SSF56801">
    <property type="entry name" value="Acetyl-CoA synthetase-like"/>
    <property type="match status" value="1"/>
</dbReference>
<dbReference type="GO" id="GO:0004467">
    <property type="term" value="F:long-chain fatty acid-CoA ligase activity"/>
    <property type="evidence" value="ECO:0007669"/>
    <property type="project" value="UniProtKB-EC"/>
</dbReference>
<evidence type="ECO:0000313" key="5">
    <source>
        <dbReference type="EMBL" id="VFU11885.1"/>
    </source>
</evidence>
<evidence type="ECO:0000256" key="1">
    <source>
        <dbReference type="ARBA" id="ARBA00006432"/>
    </source>
</evidence>
<organism evidence="5">
    <name type="scientific">anaerobic digester metagenome</name>
    <dbReference type="NCBI Taxonomy" id="1263854"/>
    <lineage>
        <taxon>unclassified sequences</taxon>
        <taxon>metagenomes</taxon>
        <taxon>ecological metagenomes</taxon>
    </lineage>
</organism>
<reference evidence="5" key="1">
    <citation type="submission" date="2019-03" db="EMBL/GenBank/DDBJ databases">
        <authorList>
            <person name="Hao L."/>
        </authorList>
    </citation>
    <scope>NUCLEOTIDE SEQUENCE</scope>
</reference>
<feature type="domain" description="AMP-dependent synthetase/ligase" evidence="3">
    <location>
        <begin position="9"/>
        <end position="367"/>
    </location>
</feature>
<dbReference type="InterPro" id="IPR045851">
    <property type="entry name" value="AMP-bd_C_sf"/>
</dbReference>
<dbReference type="InterPro" id="IPR050237">
    <property type="entry name" value="ATP-dep_AMP-bd_enzyme"/>
</dbReference>
<dbReference type="FunFam" id="3.30.300.30:FF:000008">
    <property type="entry name" value="2,3-dihydroxybenzoate-AMP ligase"/>
    <property type="match status" value="1"/>
</dbReference>
<keyword evidence="2 5" id="KW-0436">Ligase</keyword>
<sequence length="501" mass="55604">MNIASFLTNTVARIPDRLAIRFKGETITFRELNARVDALAHGLSKAGLKPGDFCVLMMPESPNWPISYYALAKVGAVVIPVNPTYRKRELEHIFRDTGARAFMGHGSYLSEAAAVLAEMPQADIRIADGTGLPEGFTPFKDLFMPEAGEYPVFQTKTDDPWIVMYTSGTTGLPKGAVLTHYNLMKDAEVIAAVRYTEPHDVVLSVLPLFHCYGQTHSMNISIYQGLTMLLFEKFNAEEVLKAIEEEESSLLYAVPTMVNRLVDLASERPPKRSGLRFCISGGASLPVEILHRFEKLFNATIYESYGLTECSPTCVENPFGRPTRPGSIGLPIPPFKARIVDEQDRDVPAGEVGELIVSGPGVMKEYLNQPEATTVALRGGWLHTGDLARMDEDGYIYIVDRKKDLIIRGGYNVYPREIEEVLYTIEDILEAAVIGLPHQDLGEEVAAAVVLRGDSKMTAEDIKQYVKERVAPYKYPRVVKVMKELPKTSTGKILKRGITLD</sequence>
<evidence type="ECO:0000256" key="2">
    <source>
        <dbReference type="ARBA" id="ARBA00022598"/>
    </source>
</evidence>
<dbReference type="AlphaFoldDB" id="A0A485M011"/>
<dbReference type="Gene3D" id="3.40.50.12780">
    <property type="entry name" value="N-terminal domain of ligase-like"/>
    <property type="match status" value="1"/>
</dbReference>
<accession>A0A485M011</accession>
<proteinExistence type="inferred from homology"/>
<dbReference type="Gene3D" id="3.30.300.30">
    <property type="match status" value="1"/>
</dbReference>
<dbReference type="PROSITE" id="PS00455">
    <property type="entry name" value="AMP_BINDING"/>
    <property type="match status" value="1"/>
</dbReference>
<dbReference type="EMBL" id="CAADRM010000023">
    <property type="protein sequence ID" value="VFU11885.1"/>
    <property type="molecule type" value="Genomic_DNA"/>
</dbReference>
<dbReference type="PANTHER" id="PTHR43767:SF12">
    <property type="entry name" value="AMP-DEPENDENT SYNTHETASE AND LIGASE"/>
    <property type="match status" value="1"/>
</dbReference>
<comment type="similarity">
    <text evidence="1">Belongs to the ATP-dependent AMP-binding enzyme family.</text>
</comment>
<dbReference type="EC" id="6.2.1.3" evidence="5"/>
<dbReference type="CDD" id="cd05936">
    <property type="entry name" value="FC-FACS_FadD_like"/>
    <property type="match status" value="1"/>
</dbReference>
<name>A0A485M011_9ZZZZ</name>
<dbReference type="Pfam" id="PF13193">
    <property type="entry name" value="AMP-binding_C"/>
    <property type="match status" value="1"/>
</dbReference>
<evidence type="ECO:0000259" key="3">
    <source>
        <dbReference type="Pfam" id="PF00501"/>
    </source>
</evidence>
<gene>
    <name evidence="5" type="primary">lcfB</name>
    <name evidence="5" type="ORF">SCFA_1190001</name>
</gene>
<protein>
    <submittedName>
        <fullName evidence="5">Long-chain-fatty-acid--CoA ligase</fullName>
        <ecNumber evidence="5">6.2.1.3</ecNumber>
    </submittedName>
</protein>
<feature type="domain" description="AMP-binding enzyme C-terminal" evidence="4">
    <location>
        <begin position="417"/>
        <end position="492"/>
    </location>
</feature>
<dbReference type="InterPro" id="IPR000873">
    <property type="entry name" value="AMP-dep_synth/lig_dom"/>
</dbReference>
<dbReference type="InterPro" id="IPR020845">
    <property type="entry name" value="AMP-binding_CS"/>
</dbReference>